<comment type="caution">
    <text evidence="1">The sequence shown here is derived from an EMBL/GenBank/DDBJ whole genome shotgun (WGS) entry which is preliminary data.</text>
</comment>
<accession>A0A132NJY8</accession>
<dbReference type="Proteomes" id="UP000070598">
    <property type="component" value="Unassembled WGS sequence"/>
</dbReference>
<protein>
    <submittedName>
        <fullName evidence="1">Uncharacterized protein</fullName>
    </submittedName>
</protein>
<dbReference type="AlphaFoldDB" id="A0A132NJY8"/>
<organism evidence="1 2">
    <name type="scientific">Carbonactinospora thermoautotrophica</name>
    <dbReference type="NCBI Taxonomy" id="1469144"/>
    <lineage>
        <taxon>Bacteria</taxon>
        <taxon>Bacillati</taxon>
        <taxon>Actinomycetota</taxon>
        <taxon>Actinomycetes</taxon>
        <taxon>Kitasatosporales</taxon>
        <taxon>Carbonactinosporaceae</taxon>
        <taxon>Carbonactinospora</taxon>
    </lineage>
</organism>
<gene>
    <name evidence="1" type="ORF">TR74_03410</name>
</gene>
<evidence type="ECO:0000313" key="2">
    <source>
        <dbReference type="Proteomes" id="UP000070598"/>
    </source>
</evidence>
<dbReference type="EMBL" id="JYIK01000460">
    <property type="protein sequence ID" value="KWX10470.1"/>
    <property type="molecule type" value="Genomic_DNA"/>
</dbReference>
<sequence length="378" mass="41550">MEEWDPFDLGVHRAIEVAGSTGELPEYIPRPHDEELRDLLDRAEPPAEMIVLVGGSSTGKTRTAFEAVRDRLAGWRLVFPRSAAELVELAASGRIAERTVVWLNETQDYLDGAEGERAATALAGLLDQGRRLVVIGTLWPEYWNRFTHQPQEGEPDPHRATRTLLRAACRIDVPEDFTGADRQVRARAERDPRLAEAVKLAGPSQRIIQQLAAGPDLINRYRDADCYARAVLTAAIDARRLGHLSPLAPAFLREAARGYLTGTELAEAGPDWFTQALAYATVKVRGAQAPLAPTGTRPGRTDGFLLADYLDQHGRTARRAARIPDTLWNAAAHHVRNPDDLARLGQAAWYRARYRLAVPLLTQAAEAGNGDAAFRLAG</sequence>
<proteinExistence type="predicted"/>
<name>A0A132NJY8_9ACTN</name>
<reference evidence="2" key="1">
    <citation type="submission" date="2015-02" db="EMBL/GenBank/DDBJ databases">
        <title>Physiological reanalysis, assessment of diazotrophy, and genome sequences of multiple isolates of Streptomyces thermoautotrophicus.</title>
        <authorList>
            <person name="MacKellar D.C."/>
            <person name="Lieber L."/>
            <person name="Norman J."/>
            <person name="Bolger A."/>
            <person name="Tobin C."/>
            <person name="Murray J.W."/>
            <person name="Friesen M."/>
            <person name="Prell J."/>
        </authorList>
    </citation>
    <scope>NUCLEOTIDE SEQUENCE [LARGE SCALE GENOMIC DNA]</scope>
    <source>
        <strain evidence="2">UBT1</strain>
    </source>
</reference>
<feature type="non-terminal residue" evidence="1">
    <location>
        <position position="378"/>
    </location>
</feature>
<evidence type="ECO:0000313" key="1">
    <source>
        <dbReference type="EMBL" id="KWX10470.1"/>
    </source>
</evidence>